<dbReference type="Pfam" id="PF08937">
    <property type="entry name" value="ThsB_TIR"/>
    <property type="match status" value="1"/>
</dbReference>
<dbReference type="InterPro" id="IPR036490">
    <property type="entry name" value="ThsB_TIR-like_sf"/>
</dbReference>
<reference evidence="2 3" key="1">
    <citation type="submission" date="2023-03" db="EMBL/GenBank/DDBJ databases">
        <title>Genome sequence of Microbacterium sp. KACC 23027.</title>
        <authorList>
            <person name="Kim S."/>
            <person name="Heo J."/>
            <person name="Kwon S.-W."/>
        </authorList>
    </citation>
    <scope>NUCLEOTIDE SEQUENCE [LARGE SCALE GENOMIC DNA]</scope>
    <source>
        <strain evidence="2 3">KACC 23027</strain>
    </source>
</reference>
<dbReference type="Gene3D" id="3.40.50.9200">
    <property type="entry name" value="Hypothetical protein MTH538"/>
    <property type="match status" value="1"/>
</dbReference>
<dbReference type="SUPFAM" id="SSF52206">
    <property type="entry name" value="Hypothetical protein MTH538"/>
    <property type="match status" value="1"/>
</dbReference>
<dbReference type="EMBL" id="CP119108">
    <property type="protein sequence ID" value="WEG10083.1"/>
    <property type="molecule type" value="Genomic_DNA"/>
</dbReference>
<dbReference type="RefSeq" id="WP_275279401.1">
    <property type="nucleotide sequence ID" value="NZ_CP119108.1"/>
</dbReference>
<keyword evidence="3" id="KW-1185">Reference proteome</keyword>
<evidence type="ECO:0000259" key="1">
    <source>
        <dbReference type="Pfam" id="PF08937"/>
    </source>
</evidence>
<proteinExistence type="predicted"/>
<evidence type="ECO:0000313" key="3">
    <source>
        <dbReference type="Proteomes" id="UP001214553"/>
    </source>
</evidence>
<name>A0ABY8C649_9MICO</name>
<organism evidence="2 3">
    <name type="scientific">Microbacterium horticulturae</name>
    <dbReference type="NCBI Taxonomy" id="3028316"/>
    <lineage>
        <taxon>Bacteria</taxon>
        <taxon>Bacillati</taxon>
        <taxon>Actinomycetota</taxon>
        <taxon>Actinomycetes</taxon>
        <taxon>Micrococcales</taxon>
        <taxon>Microbacteriaceae</taxon>
        <taxon>Microbacterium</taxon>
    </lineage>
</organism>
<protein>
    <submittedName>
        <fullName evidence="2">TIR domain-containing protein</fullName>
    </submittedName>
</protein>
<sequence length="153" mass="17279">MTRRVFISYQHDDQMKARGLNLMTYNKDVNVDFTGRHLLDPVKSQDPDYISRKIREKITGSSAMIVLIGKKTAQSDWVEKEVQWSQEQGKGVIGIRIDPDAPIPDGLTEYGAEILNWYEPSDVDQFDDAIERAIAATSRGKSMPMNTPTTCGR</sequence>
<gene>
    <name evidence="2" type="ORF">PU630_05900</name>
</gene>
<feature type="domain" description="Thoeris protein ThsB TIR-like" evidence="1">
    <location>
        <begin position="6"/>
        <end position="99"/>
    </location>
</feature>
<evidence type="ECO:0000313" key="2">
    <source>
        <dbReference type="EMBL" id="WEG10083.1"/>
    </source>
</evidence>
<dbReference type="Proteomes" id="UP001214553">
    <property type="component" value="Chromosome"/>
</dbReference>
<dbReference type="InterPro" id="IPR015032">
    <property type="entry name" value="ThsB__TIR-like_domain"/>
</dbReference>
<accession>A0ABY8C649</accession>